<dbReference type="VEuPathDB" id="VectorBase:AMEM21_014066"/>
<dbReference type="GO" id="GO:0000290">
    <property type="term" value="P:deadenylation-dependent decapping of nuclear-transcribed mRNA"/>
    <property type="evidence" value="ECO:0007669"/>
    <property type="project" value="InterPro"/>
</dbReference>
<evidence type="ECO:0000256" key="3">
    <source>
        <dbReference type="SAM" id="MobiDB-lite"/>
    </source>
</evidence>
<reference evidence="4" key="1">
    <citation type="submission" date="2020-05" db="UniProtKB">
        <authorList>
            <consortium name="EnsemblMetazoa"/>
        </authorList>
    </citation>
    <scope>IDENTIFICATION</scope>
    <source>
        <strain evidence="4">MAF</strain>
    </source>
</reference>
<proteinExistence type="predicted"/>
<sequence>MPSSTAGGGQPEERDEYANMMSNRNKQWLIGIKLTQLNSDAPYFNDYYFTVYKQRLAAAKGEGDNRIYRENQLNHPFTQPEEHAQLLLLSLLSKNGKSGLLGTNRERRSSESRSNPNGGSEGKDGSAPTGGGRAYTPLQFQNSLGKLQCGSVIAPRKLIDADVMGSNQLNGNGVPALEPPPAAIQRKARHVLLLIETLYKLVLKLEDLGNPVAIEAMKALREKKMRKRTSSTGSGSGVACLSEAGAKIGNALIINPNW</sequence>
<dbReference type="GO" id="GO:0003723">
    <property type="term" value="F:RNA binding"/>
    <property type="evidence" value="ECO:0007669"/>
    <property type="project" value="TreeGrafter"/>
</dbReference>
<name>A0A182VIU6_ANOME</name>
<accession>A0A182VIU6</accession>
<dbReference type="AlphaFoldDB" id="A0A182VIU6"/>
<organism evidence="4 5">
    <name type="scientific">Anopheles merus</name>
    <name type="common">Mosquito</name>
    <dbReference type="NCBI Taxonomy" id="30066"/>
    <lineage>
        <taxon>Eukaryota</taxon>
        <taxon>Metazoa</taxon>
        <taxon>Ecdysozoa</taxon>
        <taxon>Arthropoda</taxon>
        <taxon>Hexapoda</taxon>
        <taxon>Insecta</taxon>
        <taxon>Pterygota</taxon>
        <taxon>Neoptera</taxon>
        <taxon>Endopterygota</taxon>
        <taxon>Diptera</taxon>
        <taxon>Nematocera</taxon>
        <taxon>Culicoidea</taxon>
        <taxon>Culicidae</taxon>
        <taxon>Anophelinae</taxon>
        <taxon>Anopheles</taxon>
    </lineage>
</organism>
<dbReference type="STRING" id="30066.A0A182VIU6"/>
<dbReference type="PANTHER" id="PTHR21551:SF0">
    <property type="entry name" value="PROTEIN ASSOCIATED WITH TOPO II RELATED-1, ISOFORM A"/>
    <property type="match status" value="1"/>
</dbReference>
<dbReference type="GO" id="GO:0033962">
    <property type="term" value="P:P-body assembly"/>
    <property type="evidence" value="ECO:0007669"/>
    <property type="project" value="TreeGrafter"/>
</dbReference>
<comment type="subcellular location">
    <subcellularLocation>
        <location evidence="1">Cytoplasm</location>
        <location evidence="1">P-body</location>
    </subcellularLocation>
</comment>
<dbReference type="VEuPathDB" id="VectorBase:AMEM015711"/>
<evidence type="ECO:0000313" key="5">
    <source>
        <dbReference type="Proteomes" id="UP000075903"/>
    </source>
</evidence>
<dbReference type="InterPro" id="IPR039900">
    <property type="entry name" value="Pat1-like"/>
</dbReference>
<keyword evidence="5" id="KW-1185">Reference proteome</keyword>
<dbReference type="EnsemblMetazoa" id="AMEM015711-RA">
    <property type="protein sequence ID" value="AMEM015711-PA"/>
    <property type="gene ID" value="AMEM015711"/>
</dbReference>
<evidence type="ECO:0000256" key="2">
    <source>
        <dbReference type="ARBA" id="ARBA00022490"/>
    </source>
</evidence>
<keyword evidence="2" id="KW-0963">Cytoplasm</keyword>
<dbReference type="PANTHER" id="PTHR21551">
    <property type="entry name" value="TOPOISOMERASE II-ASSOCIATED PROTEIN PAT1"/>
    <property type="match status" value="1"/>
</dbReference>
<evidence type="ECO:0000313" key="4">
    <source>
        <dbReference type="EnsemblMetazoa" id="AMEM015711-PA"/>
    </source>
</evidence>
<dbReference type="GO" id="GO:0000932">
    <property type="term" value="C:P-body"/>
    <property type="evidence" value="ECO:0007669"/>
    <property type="project" value="UniProtKB-SubCell"/>
</dbReference>
<dbReference type="Proteomes" id="UP000075903">
    <property type="component" value="Unassembled WGS sequence"/>
</dbReference>
<protein>
    <submittedName>
        <fullName evidence="4">Uncharacterized protein</fullName>
    </submittedName>
</protein>
<feature type="region of interest" description="Disordered" evidence="3">
    <location>
        <begin position="98"/>
        <end position="137"/>
    </location>
</feature>
<evidence type="ECO:0000256" key="1">
    <source>
        <dbReference type="ARBA" id="ARBA00004201"/>
    </source>
</evidence>